<keyword evidence="6" id="KW-1185">Reference proteome</keyword>
<sequence length="254" mass="30037">METNCSLSYIPYESTLFILRSYRFFLIFCEFFRFFRDILFYYFFFTASSVQSVADENLSLMYIEKLLLERVKDKKEDLKAAFEAFDQEGNKAVTKGEFRRVIEGFLVPLTESQFEGLLAKIDLRENGTISYMEFLRRYCKISSAVGHLKNITRAFRLFDYNSDGQIQQHELRKVLEGYCFPMSQLEFHRSRLVEKALQAFDITDSGFVSQEDLRSVLSNFLFPMDDHTLRELLNRYEILTYNLCTSLKAILKFI</sequence>
<dbReference type="Pfam" id="PF13405">
    <property type="entry name" value="EF-hand_6"/>
    <property type="match status" value="1"/>
</dbReference>
<evidence type="ECO:0000256" key="3">
    <source>
        <dbReference type="ARBA" id="ARBA00022837"/>
    </source>
</evidence>
<evidence type="ECO:0000313" key="5">
    <source>
        <dbReference type="Ensembl" id="ENSSRHP00000000449.1"/>
    </source>
</evidence>
<dbReference type="InterPro" id="IPR002048">
    <property type="entry name" value="EF_hand_dom"/>
</dbReference>
<evidence type="ECO:0000256" key="2">
    <source>
        <dbReference type="ARBA" id="ARBA00022737"/>
    </source>
</evidence>
<dbReference type="AlphaFoldDB" id="A0A673FMQ6"/>
<accession>A0A673FMQ6</accession>
<dbReference type="PROSITE" id="PS50222">
    <property type="entry name" value="EF_HAND_2"/>
    <property type="match status" value="3"/>
</dbReference>
<dbReference type="GO" id="GO:0005654">
    <property type="term" value="C:nucleoplasm"/>
    <property type="evidence" value="ECO:0007669"/>
    <property type="project" value="TreeGrafter"/>
</dbReference>
<feature type="domain" description="EF-hand" evidence="4">
    <location>
        <begin position="188"/>
        <end position="223"/>
    </location>
</feature>
<name>A0A673FMQ6_9TELE</name>
<dbReference type="PANTHER" id="PTHR20875">
    <property type="entry name" value="EF-HAND CALCIUM-BINDING DOMAIN-CONTAINING PROTEIN 6-RELATED"/>
    <property type="match status" value="1"/>
</dbReference>
<dbReference type="InterPro" id="IPR011992">
    <property type="entry name" value="EF-hand-dom_pair"/>
</dbReference>
<evidence type="ECO:0000259" key="4">
    <source>
        <dbReference type="PROSITE" id="PS50222"/>
    </source>
</evidence>
<dbReference type="SUPFAM" id="SSF47473">
    <property type="entry name" value="EF-hand"/>
    <property type="match status" value="1"/>
</dbReference>
<protein>
    <recommendedName>
        <fullName evidence="4">EF-hand domain-containing protein</fullName>
    </recommendedName>
</protein>
<dbReference type="FunFam" id="1.10.238.10:FF:000178">
    <property type="entry name" value="Calmodulin-2 A"/>
    <property type="match status" value="1"/>
</dbReference>
<dbReference type="Pfam" id="PF13202">
    <property type="entry name" value="EF-hand_5"/>
    <property type="match status" value="1"/>
</dbReference>
<dbReference type="Pfam" id="PF13499">
    <property type="entry name" value="EF-hand_7"/>
    <property type="match status" value="1"/>
</dbReference>
<dbReference type="SMART" id="SM00054">
    <property type="entry name" value="EFh"/>
    <property type="match status" value="3"/>
</dbReference>
<dbReference type="PROSITE" id="PS00018">
    <property type="entry name" value="EF_HAND_1"/>
    <property type="match status" value="1"/>
</dbReference>
<keyword evidence="3" id="KW-0106">Calcium</keyword>
<keyword evidence="1" id="KW-0479">Metal-binding</keyword>
<dbReference type="Proteomes" id="UP000472270">
    <property type="component" value="Unassembled WGS sequence"/>
</dbReference>
<dbReference type="InterPro" id="IPR018247">
    <property type="entry name" value="EF_Hand_1_Ca_BS"/>
</dbReference>
<feature type="domain" description="EF-hand" evidence="4">
    <location>
        <begin position="73"/>
        <end position="108"/>
    </location>
</feature>
<evidence type="ECO:0000256" key="1">
    <source>
        <dbReference type="ARBA" id="ARBA00022723"/>
    </source>
</evidence>
<reference evidence="5" key="2">
    <citation type="submission" date="2025-09" db="UniProtKB">
        <authorList>
            <consortium name="Ensembl"/>
        </authorList>
    </citation>
    <scope>IDENTIFICATION</scope>
</reference>
<reference evidence="5" key="1">
    <citation type="submission" date="2025-08" db="UniProtKB">
        <authorList>
            <consortium name="Ensembl"/>
        </authorList>
    </citation>
    <scope>IDENTIFICATION</scope>
</reference>
<dbReference type="GO" id="GO:0005509">
    <property type="term" value="F:calcium ion binding"/>
    <property type="evidence" value="ECO:0007669"/>
    <property type="project" value="InterPro"/>
</dbReference>
<keyword evidence="2" id="KW-0677">Repeat</keyword>
<feature type="domain" description="EF-hand" evidence="4">
    <location>
        <begin position="146"/>
        <end position="181"/>
    </location>
</feature>
<dbReference type="Ensembl" id="ENSSRHT00000000484.1">
    <property type="protein sequence ID" value="ENSSRHP00000000449.1"/>
    <property type="gene ID" value="ENSSRHG00000000349.1"/>
</dbReference>
<dbReference type="Gene3D" id="1.10.238.10">
    <property type="entry name" value="EF-hand"/>
    <property type="match status" value="3"/>
</dbReference>
<dbReference type="PANTHER" id="PTHR20875:SF2">
    <property type="entry name" value="EF-HAND CALCIUM-BINDING DOMAIN-CONTAINING PROTEIN 6"/>
    <property type="match status" value="1"/>
</dbReference>
<organism evidence="5 6">
    <name type="scientific">Sinocyclocheilus rhinocerous</name>
    <dbReference type="NCBI Taxonomy" id="307959"/>
    <lineage>
        <taxon>Eukaryota</taxon>
        <taxon>Metazoa</taxon>
        <taxon>Chordata</taxon>
        <taxon>Craniata</taxon>
        <taxon>Vertebrata</taxon>
        <taxon>Euteleostomi</taxon>
        <taxon>Actinopterygii</taxon>
        <taxon>Neopterygii</taxon>
        <taxon>Teleostei</taxon>
        <taxon>Ostariophysi</taxon>
        <taxon>Cypriniformes</taxon>
        <taxon>Cyprinidae</taxon>
        <taxon>Cyprininae</taxon>
        <taxon>Sinocyclocheilus</taxon>
    </lineage>
</organism>
<evidence type="ECO:0000313" key="6">
    <source>
        <dbReference type="Proteomes" id="UP000472270"/>
    </source>
</evidence>
<proteinExistence type="predicted"/>
<dbReference type="InterPro" id="IPR052603">
    <property type="entry name" value="EFCB6"/>
</dbReference>
<dbReference type="CDD" id="cd00051">
    <property type="entry name" value="EFh"/>
    <property type="match status" value="1"/>
</dbReference>